<dbReference type="InParanoid" id="A0A2P6N6D8"/>
<accession>A0A2P6N6D8</accession>
<gene>
    <name evidence="1" type="ORF">PROFUN_12871</name>
</gene>
<dbReference type="EMBL" id="MDYQ01000182">
    <property type="protein sequence ID" value="PRP79503.1"/>
    <property type="molecule type" value="Genomic_DNA"/>
</dbReference>
<protein>
    <submittedName>
        <fullName evidence="1">Uncharacterized protein</fullName>
    </submittedName>
</protein>
<comment type="caution">
    <text evidence="1">The sequence shown here is derived from an EMBL/GenBank/DDBJ whole genome shotgun (WGS) entry which is preliminary data.</text>
</comment>
<dbReference type="AlphaFoldDB" id="A0A2P6N6D8"/>
<keyword evidence="2" id="KW-1185">Reference proteome</keyword>
<evidence type="ECO:0000313" key="2">
    <source>
        <dbReference type="Proteomes" id="UP000241769"/>
    </source>
</evidence>
<evidence type="ECO:0000313" key="1">
    <source>
        <dbReference type="EMBL" id="PRP79503.1"/>
    </source>
</evidence>
<sequence length="144" mass="16495">MNEQEAGVAPVCDIVIHTSFRGVVSFICITKYDTKTSAASSRDILSLLGSSTITSKHHFEVMASNVMCDYANDGRITQVSEKVVSRSQYDFHQRSWVYITYEKRSTQSSLEFTRHSSIGRKGWDSFFNSRAQELRKCYDRFIII</sequence>
<proteinExistence type="predicted"/>
<dbReference type="Proteomes" id="UP000241769">
    <property type="component" value="Unassembled WGS sequence"/>
</dbReference>
<reference evidence="1 2" key="1">
    <citation type="journal article" date="2018" name="Genome Biol. Evol.">
        <title>Multiple Roots of Fruiting Body Formation in Amoebozoa.</title>
        <authorList>
            <person name="Hillmann F."/>
            <person name="Forbes G."/>
            <person name="Novohradska S."/>
            <person name="Ferling I."/>
            <person name="Riege K."/>
            <person name="Groth M."/>
            <person name="Westermann M."/>
            <person name="Marz M."/>
            <person name="Spaller T."/>
            <person name="Winckler T."/>
            <person name="Schaap P."/>
            <person name="Glockner G."/>
        </authorList>
    </citation>
    <scope>NUCLEOTIDE SEQUENCE [LARGE SCALE GENOMIC DNA]</scope>
    <source>
        <strain evidence="1 2">Jena</strain>
    </source>
</reference>
<organism evidence="1 2">
    <name type="scientific">Planoprotostelium fungivorum</name>
    <dbReference type="NCBI Taxonomy" id="1890364"/>
    <lineage>
        <taxon>Eukaryota</taxon>
        <taxon>Amoebozoa</taxon>
        <taxon>Evosea</taxon>
        <taxon>Variosea</taxon>
        <taxon>Cavosteliida</taxon>
        <taxon>Cavosteliaceae</taxon>
        <taxon>Planoprotostelium</taxon>
    </lineage>
</organism>
<name>A0A2P6N6D8_9EUKA</name>